<dbReference type="OrthoDB" id="14571at2"/>
<dbReference type="STRING" id="1914305.BLW93_05840"/>
<proteinExistence type="predicted"/>
<evidence type="ECO:0000313" key="2">
    <source>
        <dbReference type="Proteomes" id="UP000187408"/>
    </source>
</evidence>
<name>A0A1R1MKP0_9BACT</name>
<organism evidence="1 2">
    <name type="scientific">Desulfurobacterium indicum</name>
    <dbReference type="NCBI Taxonomy" id="1914305"/>
    <lineage>
        <taxon>Bacteria</taxon>
        <taxon>Pseudomonadati</taxon>
        <taxon>Aquificota</taxon>
        <taxon>Aquificia</taxon>
        <taxon>Desulfurobacteriales</taxon>
        <taxon>Desulfurobacteriaceae</taxon>
        <taxon>Desulfurobacterium</taxon>
    </lineage>
</organism>
<sequence length="116" mass="13320">MTNIAEKAMEEIPYITGYAAVKFNGDILSITGEETEKILNDIQAIVKNYINIYQTLGEYAVGIPKEILMNTTEITLLIRLFYNNEFFQLALLKKDANLGYTRYMLHQYSKVIAEEV</sequence>
<dbReference type="RefSeq" id="WP_076713169.1">
    <property type="nucleotide sequence ID" value="NZ_MOEN01000020.1"/>
</dbReference>
<dbReference type="AlphaFoldDB" id="A0A1R1MKP0"/>
<comment type="caution">
    <text evidence="1">The sequence shown here is derived from an EMBL/GenBank/DDBJ whole genome shotgun (WGS) entry which is preliminary data.</text>
</comment>
<gene>
    <name evidence="1" type="ORF">BLW93_05840</name>
</gene>
<dbReference type="Proteomes" id="UP000187408">
    <property type="component" value="Unassembled WGS sequence"/>
</dbReference>
<reference evidence="1 2" key="1">
    <citation type="submission" date="2016-10" db="EMBL/GenBank/DDBJ databases">
        <title>Genome sequence of a sulfur-reducing bacterium Desulfurobacterium indicum K6013.</title>
        <authorList>
            <person name="Cao J."/>
            <person name="Shao Z."/>
            <person name="Alain K."/>
            <person name="Jebbar M."/>
        </authorList>
    </citation>
    <scope>NUCLEOTIDE SEQUENCE [LARGE SCALE GENOMIC DNA]</scope>
    <source>
        <strain evidence="1 2">K6013</strain>
    </source>
</reference>
<protein>
    <recommendedName>
        <fullName evidence="3">Roadblock/LAMTOR2 domain-containing protein</fullName>
    </recommendedName>
</protein>
<evidence type="ECO:0000313" key="1">
    <source>
        <dbReference type="EMBL" id="OMH40329.1"/>
    </source>
</evidence>
<dbReference type="EMBL" id="MOEN01000020">
    <property type="protein sequence ID" value="OMH40329.1"/>
    <property type="molecule type" value="Genomic_DNA"/>
</dbReference>
<accession>A0A1R1MKP0</accession>
<evidence type="ECO:0008006" key="3">
    <source>
        <dbReference type="Google" id="ProtNLM"/>
    </source>
</evidence>
<keyword evidence="2" id="KW-1185">Reference proteome</keyword>